<feature type="transmembrane region" description="Helical" evidence="1">
    <location>
        <begin position="37"/>
        <end position="70"/>
    </location>
</feature>
<sequence length="102" mass="11441">MVGIFGLIFSWGIPALLLWSVILSIRHMAKEPLSGGFIGRTITFFVSIYSYTLSSLASWLGLITILMGFAGFTEGAFFFSILFILFGGFLVYNYFPRFNMPD</sequence>
<name>A0A398B098_9BACI</name>
<gene>
    <name evidence="2" type="ORF">D1970_17130</name>
</gene>
<dbReference type="AlphaFoldDB" id="A0A398B098"/>
<dbReference type="EMBL" id="QWVT01000029">
    <property type="protein sequence ID" value="RID83235.1"/>
    <property type="molecule type" value="Genomic_DNA"/>
</dbReference>
<dbReference type="OrthoDB" id="2939431at2"/>
<comment type="caution">
    <text evidence="2">The sequence shown here is derived from an EMBL/GenBank/DDBJ whole genome shotgun (WGS) entry which is preliminary data.</text>
</comment>
<evidence type="ECO:0000256" key="1">
    <source>
        <dbReference type="SAM" id="Phobius"/>
    </source>
</evidence>
<organism evidence="2 3">
    <name type="scientific">Mesobacillus zeae</name>
    <dbReference type="NCBI Taxonomy" id="1917180"/>
    <lineage>
        <taxon>Bacteria</taxon>
        <taxon>Bacillati</taxon>
        <taxon>Bacillota</taxon>
        <taxon>Bacilli</taxon>
        <taxon>Bacillales</taxon>
        <taxon>Bacillaceae</taxon>
        <taxon>Mesobacillus</taxon>
    </lineage>
</organism>
<dbReference type="Proteomes" id="UP000265816">
    <property type="component" value="Unassembled WGS sequence"/>
</dbReference>
<evidence type="ECO:0000313" key="2">
    <source>
        <dbReference type="EMBL" id="RID83235.1"/>
    </source>
</evidence>
<feature type="transmembrane region" description="Helical" evidence="1">
    <location>
        <begin position="6"/>
        <end position="25"/>
    </location>
</feature>
<accession>A0A398B098</accession>
<feature type="transmembrane region" description="Helical" evidence="1">
    <location>
        <begin position="76"/>
        <end position="95"/>
    </location>
</feature>
<keyword evidence="1" id="KW-0812">Transmembrane</keyword>
<proteinExistence type="predicted"/>
<evidence type="ECO:0000313" key="3">
    <source>
        <dbReference type="Proteomes" id="UP000265816"/>
    </source>
</evidence>
<protein>
    <submittedName>
        <fullName evidence="2">Uncharacterized protein</fullName>
    </submittedName>
</protein>
<keyword evidence="1" id="KW-0472">Membrane</keyword>
<reference evidence="2 3" key="1">
    <citation type="submission" date="2018-08" db="EMBL/GenBank/DDBJ databases">
        <title>Bacillus jemisoniae sp. nov., Bacillus chryseoplanitiae sp. nov., Bacillus resnikiae sp. nov., and Bacillus frankliniae sp. nov., isolated from Viking spacecraft and associated surfaces.</title>
        <authorList>
            <person name="Seuylemezian A."/>
            <person name="Vaishampayan P."/>
        </authorList>
    </citation>
    <scope>NUCLEOTIDE SEQUENCE [LARGE SCALE GENOMIC DNA]</scope>
    <source>
        <strain evidence="2 3">JJ-247</strain>
    </source>
</reference>
<keyword evidence="3" id="KW-1185">Reference proteome</keyword>
<keyword evidence="1" id="KW-1133">Transmembrane helix</keyword>